<organism evidence="1 2">
    <name type="scientific">Smallanthus sonchifolius</name>
    <dbReference type="NCBI Taxonomy" id="185202"/>
    <lineage>
        <taxon>Eukaryota</taxon>
        <taxon>Viridiplantae</taxon>
        <taxon>Streptophyta</taxon>
        <taxon>Embryophyta</taxon>
        <taxon>Tracheophyta</taxon>
        <taxon>Spermatophyta</taxon>
        <taxon>Magnoliopsida</taxon>
        <taxon>eudicotyledons</taxon>
        <taxon>Gunneridae</taxon>
        <taxon>Pentapetalae</taxon>
        <taxon>asterids</taxon>
        <taxon>campanulids</taxon>
        <taxon>Asterales</taxon>
        <taxon>Asteraceae</taxon>
        <taxon>Asteroideae</taxon>
        <taxon>Heliantheae alliance</taxon>
        <taxon>Millerieae</taxon>
        <taxon>Smallanthus</taxon>
    </lineage>
</organism>
<gene>
    <name evidence="1" type="ORF">L1987_84583</name>
</gene>
<evidence type="ECO:0000313" key="1">
    <source>
        <dbReference type="EMBL" id="KAI3675003.1"/>
    </source>
</evidence>
<comment type="caution">
    <text evidence="1">The sequence shown here is derived from an EMBL/GenBank/DDBJ whole genome shotgun (WGS) entry which is preliminary data.</text>
</comment>
<name>A0ACB8XUT5_9ASTR</name>
<protein>
    <submittedName>
        <fullName evidence="1">Uncharacterized protein</fullName>
    </submittedName>
</protein>
<dbReference type="EMBL" id="CM042046">
    <property type="protein sequence ID" value="KAI3675003.1"/>
    <property type="molecule type" value="Genomic_DNA"/>
</dbReference>
<keyword evidence="2" id="KW-1185">Reference proteome</keyword>
<reference evidence="1 2" key="2">
    <citation type="journal article" date="2022" name="Mol. Ecol. Resour.">
        <title>The genomes of chicory, endive, great burdock and yacon provide insights into Asteraceae paleo-polyploidization history and plant inulin production.</title>
        <authorList>
            <person name="Fan W."/>
            <person name="Wang S."/>
            <person name="Wang H."/>
            <person name="Wang A."/>
            <person name="Jiang F."/>
            <person name="Liu H."/>
            <person name="Zhao H."/>
            <person name="Xu D."/>
            <person name="Zhang Y."/>
        </authorList>
    </citation>
    <scope>NUCLEOTIDE SEQUENCE [LARGE SCALE GENOMIC DNA]</scope>
    <source>
        <strain evidence="2">cv. Yunnan</strain>
        <tissue evidence="1">Leaves</tissue>
    </source>
</reference>
<reference evidence="2" key="1">
    <citation type="journal article" date="2022" name="Mol. Ecol. Resour.">
        <title>The genomes of chicory, endive, great burdock and yacon provide insights into Asteraceae palaeo-polyploidization history and plant inulin production.</title>
        <authorList>
            <person name="Fan W."/>
            <person name="Wang S."/>
            <person name="Wang H."/>
            <person name="Wang A."/>
            <person name="Jiang F."/>
            <person name="Liu H."/>
            <person name="Zhao H."/>
            <person name="Xu D."/>
            <person name="Zhang Y."/>
        </authorList>
    </citation>
    <scope>NUCLEOTIDE SEQUENCE [LARGE SCALE GENOMIC DNA]</scope>
    <source>
        <strain evidence="2">cv. Yunnan</strain>
    </source>
</reference>
<accession>A0ACB8XUT5</accession>
<dbReference type="Proteomes" id="UP001056120">
    <property type="component" value="Linkage Group LG29"/>
</dbReference>
<sequence>MKNQNLSQQFFAPSDDLTGISTSNPFTALDEEMPDIDKVAVATSDIGDLSVAGKFYELTYESIAKVLHFNTSKLTVPRIHDLSTDSDEPVSMDEMCDEEVPDFNFTNAQKQAICNSLMKYGAVKAEDQANSDHGEWEFFHYQVKLLNIDPDICIEDVDSDSNETAQFLKSQMQQGAPGSSEVQAHHLSKTV</sequence>
<proteinExistence type="predicted"/>
<evidence type="ECO:0000313" key="2">
    <source>
        <dbReference type="Proteomes" id="UP001056120"/>
    </source>
</evidence>